<name>A0A7C9ER10_OPUST</name>
<reference evidence="1" key="2">
    <citation type="submission" date="2020-07" db="EMBL/GenBank/DDBJ databases">
        <authorList>
            <person name="Vera ALvarez R."/>
            <person name="Arias-Moreno D.M."/>
            <person name="Jimenez-Jacinto V."/>
            <person name="Jimenez-Bremont J.F."/>
            <person name="Swaminathan K."/>
            <person name="Moose S.P."/>
            <person name="Guerrero-Gonzalez M.L."/>
            <person name="Marino-Ramirez L."/>
            <person name="Landsman D."/>
            <person name="Rodriguez-Kessler M."/>
            <person name="Delgado-Sanchez P."/>
        </authorList>
    </citation>
    <scope>NUCLEOTIDE SEQUENCE</scope>
    <source>
        <tissue evidence="1">Cladode</tissue>
    </source>
</reference>
<dbReference type="EMBL" id="GISG01265342">
    <property type="protein sequence ID" value="MBA4674942.1"/>
    <property type="molecule type" value="Transcribed_RNA"/>
</dbReference>
<dbReference type="AlphaFoldDB" id="A0A7C9ER10"/>
<sequence length="108" mass="12888">MYYKWKKGRMPKMHPTKDYVQSICKLSTRSATSKTDPQKSPLSQKKRVFKTRSFKLSKDNSTLSKTLRFRSLQMLQKNKMWENQSLLEFYFPTKVTFSSHKIVANRIM</sequence>
<proteinExistence type="predicted"/>
<evidence type="ECO:0000313" key="1">
    <source>
        <dbReference type="EMBL" id="MBA4674942.1"/>
    </source>
</evidence>
<protein>
    <submittedName>
        <fullName evidence="1">Uncharacterized protein</fullName>
    </submittedName>
</protein>
<reference evidence="1" key="1">
    <citation type="journal article" date="2013" name="J. Plant Res.">
        <title>Effect of fungi and light on seed germination of three Opuntia species from semiarid lands of central Mexico.</title>
        <authorList>
            <person name="Delgado-Sanchez P."/>
            <person name="Jimenez-Bremont J.F."/>
            <person name="Guerrero-Gonzalez Mde L."/>
            <person name="Flores J."/>
        </authorList>
    </citation>
    <scope>NUCLEOTIDE SEQUENCE</scope>
    <source>
        <tissue evidence="1">Cladode</tissue>
    </source>
</reference>
<accession>A0A7C9ER10</accession>
<organism evidence="1">
    <name type="scientific">Opuntia streptacantha</name>
    <name type="common">Prickly pear cactus</name>
    <name type="synonym">Opuntia cardona</name>
    <dbReference type="NCBI Taxonomy" id="393608"/>
    <lineage>
        <taxon>Eukaryota</taxon>
        <taxon>Viridiplantae</taxon>
        <taxon>Streptophyta</taxon>
        <taxon>Embryophyta</taxon>
        <taxon>Tracheophyta</taxon>
        <taxon>Spermatophyta</taxon>
        <taxon>Magnoliopsida</taxon>
        <taxon>eudicotyledons</taxon>
        <taxon>Gunneridae</taxon>
        <taxon>Pentapetalae</taxon>
        <taxon>Caryophyllales</taxon>
        <taxon>Cactineae</taxon>
        <taxon>Cactaceae</taxon>
        <taxon>Opuntioideae</taxon>
        <taxon>Opuntia</taxon>
    </lineage>
</organism>